<dbReference type="AlphaFoldDB" id="A0A8S7EGX0"/>
<dbReference type="EMBL" id="AASFMQ010000016">
    <property type="protein sequence ID" value="EFB3615905.1"/>
    <property type="molecule type" value="Genomic_DNA"/>
</dbReference>
<comment type="caution">
    <text evidence="2">The sequence shown here is derived from an EMBL/GenBank/DDBJ whole genome shotgun (WGS) entry which is preliminary data.</text>
</comment>
<organism evidence="2 3">
    <name type="scientific">Escherichia coli</name>
    <dbReference type="NCBI Taxonomy" id="562"/>
    <lineage>
        <taxon>Bacteria</taxon>
        <taxon>Pseudomonadati</taxon>
        <taxon>Pseudomonadota</taxon>
        <taxon>Gammaproteobacteria</taxon>
        <taxon>Enterobacterales</taxon>
        <taxon>Enterobacteriaceae</taxon>
        <taxon>Escherichia</taxon>
    </lineage>
</organism>
<name>A0A8S7EGX0_ECOLX</name>
<dbReference type="Proteomes" id="UP000543252">
    <property type="component" value="Unassembled WGS sequence"/>
</dbReference>
<dbReference type="Gene3D" id="1.10.530.10">
    <property type="match status" value="1"/>
</dbReference>
<protein>
    <recommendedName>
        <fullName evidence="1">Mannosyl-glycoprotein endo-beta-N-acetylglucosamidase-like domain-containing protein</fullName>
    </recommendedName>
</protein>
<dbReference type="RefSeq" id="WP_032212577.1">
    <property type="nucleotide sequence ID" value="NZ_BICD01000027.1"/>
</dbReference>
<feature type="domain" description="Mannosyl-glycoprotein endo-beta-N-acetylglucosamidase-like" evidence="1">
    <location>
        <begin position="27"/>
        <end position="148"/>
    </location>
</feature>
<gene>
    <name evidence="2" type="ORF">FPS11_13345</name>
</gene>
<evidence type="ECO:0000313" key="3">
    <source>
        <dbReference type="Proteomes" id="UP000543252"/>
    </source>
</evidence>
<evidence type="ECO:0000313" key="2">
    <source>
        <dbReference type="EMBL" id="EFB3615905.1"/>
    </source>
</evidence>
<dbReference type="Pfam" id="PF01832">
    <property type="entry name" value="Glucosaminidase"/>
    <property type="match status" value="1"/>
</dbReference>
<reference evidence="2 3" key="1">
    <citation type="submission" date="2019-07" db="EMBL/GenBank/DDBJ databases">
        <authorList>
            <consortium name="GenomeTrakr network: Whole genome sequencing for foodborne pathogen traceback"/>
        </authorList>
    </citation>
    <scope>NUCLEOTIDE SEQUENCE [LARGE SCALE GENOMIC DNA]</scope>
    <source>
        <strain evidence="2 3">PSU-1859</strain>
    </source>
</reference>
<proteinExistence type="predicted"/>
<dbReference type="InterPro" id="IPR002901">
    <property type="entry name" value="MGlyc_endo_b_GlcNAc-like_dom"/>
</dbReference>
<evidence type="ECO:0000259" key="1">
    <source>
        <dbReference type="Pfam" id="PF01832"/>
    </source>
</evidence>
<sequence>MTGSYDKACNNTGAVRFVQQYLKECELIAKQLDVPVENILGLAAKESFYGQGRIATEYNNYFSMHGPAPLQSGQVHPLGSNQVWVATYTSFSTSGKSFAIRFGNAVRNKKSPEQFAQALIDSGFNSGKNSNGGHTGYASELVGVINMVKRRITCPVN</sequence>
<dbReference type="GO" id="GO:0004040">
    <property type="term" value="F:amidase activity"/>
    <property type="evidence" value="ECO:0007669"/>
    <property type="project" value="InterPro"/>
</dbReference>
<accession>A0A8S7EGX0</accession>